<reference evidence="1 2" key="1">
    <citation type="journal article" date="2011" name="Genome Res.">
        <title>Phylogeny-wide analysis of social amoeba genomes highlights ancient origins for complex intercellular communication.</title>
        <authorList>
            <person name="Heidel A.J."/>
            <person name="Lawal H.M."/>
            <person name="Felder M."/>
            <person name="Schilde C."/>
            <person name="Helps N.R."/>
            <person name="Tunggal B."/>
            <person name="Rivero F."/>
            <person name="John U."/>
            <person name="Schleicher M."/>
            <person name="Eichinger L."/>
            <person name="Platzer M."/>
            <person name="Noegel A.A."/>
            <person name="Schaap P."/>
            <person name="Gloeckner G."/>
        </authorList>
    </citation>
    <scope>NUCLEOTIDE SEQUENCE [LARGE SCALE GENOMIC DNA]</scope>
    <source>
        <strain evidence="2">ATCC 26659 / Pp 5 / PN500</strain>
    </source>
</reference>
<proteinExistence type="predicted"/>
<dbReference type="GeneID" id="31356790"/>
<organism evidence="1 2">
    <name type="scientific">Heterostelium pallidum (strain ATCC 26659 / Pp 5 / PN500)</name>
    <name type="common">Cellular slime mold</name>
    <name type="synonym">Polysphondylium pallidum</name>
    <dbReference type="NCBI Taxonomy" id="670386"/>
    <lineage>
        <taxon>Eukaryota</taxon>
        <taxon>Amoebozoa</taxon>
        <taxon>Evosea</taxon>
        <taxon>Eumycetozoa</taxon>
        <taxon>Dictyostelia</taxon>
        <taxon>Acytosteliales</taxon>
        <taxon>Acytosteliaceae</taxon>
        <taxon>Heterostelium</taxon>
    </lineage>
</organism>
<evidence type="ECO:0000313" key="2">
    <source>
        <dbReference type="Proteomes" id="UP000001396"/>
    </source>
</evidence>
<gene>
    <name evidence="1" type="ORF">PPL_01260</name>
</gene>
<accession>D3AYK0</accession>
<sequence length="134" mass="15514">MYTDTIYLPTFPFSHSCLLLPQDDMIPTSILKQSSQYTLLFVSQQFSKNIYIIVNHIYIQLSKHHHFYFNSQEAYFILNNPTFKSLSSLNIENRHAVTFFSHQNQTVCASKQPILEKYKLISSSSSSPAAITRK</sequence>
<keyword evidence="2" id="KW-1185">Reference proteome</keyword>
<dbReference type="EMBL" id="ADBJ01000004">
    <property type="protein sequence ID" value="EFA86027.1"/>
    <property type="molecule type" value="Genomic_DNA"/>
</dbReference>
<dbReference type="Proteomes" id="UP000001396">
    <property type="component" value="Unassembled WGS sequence"/>
</dbReference>
<name>D3AYK0_HETP5</name>
<evidence type="ECO:0000313" key="1">
    <source>
        <dbReference type="EMBL" id="EFA86027.1"/>
    </source>
</evidence>
<protein>
    <submittedName>
        <fullName evidence="1">Uncharacterized protein</fullName>
    </submittedName>
</protein>
<dbReference type="InParanoid" id="D3AYK0"/>
<comment type="caution">
    <text evidence="1">The sequence shown here is derived from an EMBL/GenBank/DDBJ whole genome shotgun (WGS) entry which is preliminary data.</text>
</comment>
<dbReference type="RefSeq" id="XP_020438133.1">
    <property type="nucleotide sequence ID" value="XM_020572275.1"/>
</dbReference>
<dbReference type="AlphaFoldDB" id="D3AYK0"/>